<protein>
    <recommendedName>
        <fullName evidence="2">carnosine N-methyltransferase</fullName>
        <ecNumber evidence="2">2.1.1.22</ecNumber>
    </recommendedName>
</protein>
<dbReference type="OrthoDB" id="978at2759"/>
<evidence type="ECO:0000256" key="3">
    <source>
        <dbReference type="ARBA" id="ARBA00022603"/>
    </source>
</evidence>
<name>A0A811RP33_9POAL</name>
<dbReference type="GO" id="GO:0032259">
    <property type="term" value="P:methylation"/>
    <property type="evidence" value="ECO:0007669"/>
    <property type="project" value="UniProtKB-KW"/>
</dbReference>
<comment type="caution">
    <text evidence="7">The sequence shown here is derived from an EMBL/GenBank/DDBJ whole genome shotgun (WGS) entry which is preliminary data.</text>
</comment>
<accession>A0A811RP33</accession>
<reference evidence="7" key="1">
    <citation type="submission" date="2020-10" db="EMBL/GenBank/DDBJ databases">
        <authorList>
            <person name="Han B."/>
            <person name="Lu T."/>
            <person name="Zhao Q."/>
            <person name="Huang X."/>
            <person name="Zhao Y."/>
        </authorList>
    </citation>
    <scope>NUCLEOTIDE SEQUENCE</scope>
</reference>
<dbReference type="PANTHER" id="PTHR12303:SF6">
    <property type="entry name" value="CARNOSINE N-METHYLTRANSFERASE"/>
    <property type="match status" value="1"/>
</dbReference>
<dbReference type="InterPro" id="IPR012901">
    <property type="entry name" value="CARME"/>
</dbReference>
<dbReference type="Pfam" id="PF07942">
    <property type="entry name" value="CARME"/>
    <property type="match status" value="1"/>
</dbReference>
<evidence type="ECO:0000256" key="6">
    <source>
        <dbReference type="SAM" id="MobiDB-lite"/>
    </source>
</evidence>
<dbReference type="GO" id="GO:0030735">
    <property type="term" value="F:carnosine N-methyltransferase activity"/>
    <property type="evidence" value="ECO:0007669"/>
    <property type="project" value="UniProtKB-EC"/>
</dbReference>
<dbReference type="Proteomes" id="UP000604825">
    <property type="component" value="Unassembled WGS sequence"/>
</dbReference>
<dbReference type="AlphaFoldDB" id="A0A811RP33"/>
<evidence type="ECO:0000256" key="2">
    <source>
        <dbReference type="ARBA" id="ARBA00012003"/>
    </source>
</evidence>
<keyword evidence="4" id="KW-0808">Transferase</keyword>
<dbReference type="EC" id="2.1.1.22" evidence="2"/>
<dbReference type="Gene3D" id="3.40.50.150">
    <property type="entry name" value="Vaccinia Virus protein VP39"/>
    <property type="match status" value="1"/>
</dbReference>
<dbReference type="InterPro" id="IPR029063">
    <property type="entry name" value="SAM-dependent_MTases_sf"/>
</dbReference>
<keyword evidence="5" id="KW-0949">S-adenosyl-L-methionine</keyword>
<organism evidence="7 8">
    <name type="scientific">Miscanthus lutarioriparius</name>
    <dbReference type="NCBI Taxonomy" id="422564"/>
    <lineage>
        <taxon>Eukaryota</taxon>
        <taxon>Viridiplantae</taxon>
        <taxon>Streptophyta</taxon>
        <taxon>Embryophyta</taxon>
        <taxon>Tracheophyta</taxon>
        <taxon>Spermatophyta</taxon>
        <taxon>Magnoliopsida</taxon>
        <taxon>Liliopsida</taxon>
        <taxon>Poales</taxon>
        <taxon>Poaceae</taxon>
        <taxon>PACMAD clade</taxon>
        <taxon>Panicoideae</taxon>
        <taxon>Andropogonodae</taxon>
        <taxon>Andropogoneae</taxon>
        <taxon>Saccharinae</taxon>
        <taxon>Miscanthus</taxon>
    </lineage>
</organism>
<sequence length="561" mass="64091">MGERRYTEQEEALEIKSLRRIIAAYAKYAHPSRLLFYPGELAPIHSYGVTAAAVDWKCINGGTRCYKRFRVLVQTLGGWDDGLMGWPGVWSGGYYQDAAERDVKRYERSFKMLPPAHKELLFHLGLKYQRLRWCISMNASFIMNMLEAFEPPFDMSQYVDADVHADPSNLHDHSHMGCTHSSERGDCSIISISRSNLSLDEQHDSPKEDTKTHKSSRETDNKKAGEISWQAAPSLWATWGCLKVQTLHVMVIKRVQQLIARIKMSLHLLLLKMQVTPRHCTASLLKLSVPPIDVDKVRCIVRNIVRDWGEEGQKERDECYKPILEELNRLFPNRSDQRPPSCLVPGAGLGRLALEISSLGFVSQGNEFSYYMLICSNFILNHTQEANEWTIYPWIHSNCNSLSDNDQLRPVSFPDIHPSSAGITEGFSMCAGDFVEVYSEESQESAWDAVVTCFFLDTAHNIVEYIEIISKVLKDGGVWINLGPLLYHFADSYGPDDDMSIELSLEDVKKVAYHYGFTMEVEKMIETTYTSNMKAMMQNRYRAAFWTMRKDASRSKACKPR</sequence>
<comment type="similarity">
    <text evidence="1">Belongs to the carnosine N-methyltransferase family.</text>
</comment>
<dbReference type="EMBL" id="CAJGYO010000016">
    <property type="protein sequence ID" value="CAD6271614.1"/>
    <property type="molecule type" value="Genomic_DNA"/>
</dbReference>
<gene>
    <name evidence="7" type="ORF">NCGR_LOCUS54900</name>
</gene>
<evidence type="ECO:0000313" key="8">
    <source>
        <dbReference type="Proteomes" id="UP000604825"/>
    </source>
</evidence>
<proteinExistence type="inferred from homology"/>
<feature type="region of interest" description="Disordered" evidence="6">
    <location>
        <begin position="200"/>
        <end position="225"/>
    </location>
</feature>
<dbReference type="PANTHER" id="PTHR12303">
    <property type="entry name" value="CARNOSINE N-METHYLTRANSFERASE"/>
    <property type="match status" value="1"/>
</dbReference>
<evidence type="ECO:0000256" key="4">
    <source>
        <dbReference type="ARBA" id="ARBA00022679"/>
    </source>
</evidence>
<dbReference type="SUPFAM" id="SSF53335">
    <property type="entry name" value="S-adenosyl-L-methionine-dependent methyltransferases"/>
    <property type="match status" value="1"/>
</dbReference>
<evidence type="ECO:0000313" key="7">
    <source>
        <dbReference type="EMBL" id="CAD6271614.1"/>
    </source>
</evidence>
<evidence type="ECO:0000256" key="1">
    <source>
        <dbReference type="ARBA" id="ARBA00010086"/>
    </source>
</evidence>
<evidence type="ECO:0000256" key="5">
    <source>
        <dbReference type="ARBA" id="ARBA00022691"/>
    </source>
</evidence>
<keyword evidence="3" id="KW-0489">Methyltransferase</keyword>
<dbReference type="SMART" id="SM01296">
    <property type="entry name" value="N2227"/>
    <property type="match status" value="1"/>
</dbReference>
<keyword evidence="8" id="KW-1185">Reference proteome</keyword>